<dbReference type="PANTHER" id="PTHR14950">
    <property type="entry name" value="DICER-RELATED"/>
    <property type="match status" value="1"/>
</dbReference>
<keyword evidence="4" id="KW-0378">Hydrolase</keyword>
<evidence type="ECO:0000313" key="16">
    <source>
        <dbReference type="EMBL" id="KAK5087383.1"/>
    </source>
</evidence>
<keyword evidence="6" id="KW-0067">ATP-binding</keyword>
<dbReference type="EMBL" id="JAVRRG010000091">
    <property type="protein sequence ID" value="KAK5087383.1"/>
    <property type="molecule type" value="Genomic_DNA"/>
</dbReference>
<evidence type="ECO:0000256" key="8">
    <source>
        <dbReference type="ARBA" id="ARBA00023118"/>
    </source>
</evidence>
<keyword evidence="1" id="KW-0930">Antiviral protein</keyword>
<evidence type="ECO:0000256" key="7">
    <source>
        <dbReference type="ARBA" id="ARBA00022884"/>
    </source>
</evidence>
<keyword evidence="5" id="KW-0347">Helicase</keyword>
<comment type="caution">
    <text evidence="16">The sequence shown here is derived from an EMBL/GenBank/DDBJ whole genome shotgun (WGS) entry which is preliminary data.</text>
</comment>
<dbReference type="InterPro" id="IPR001650">
    <property type="entry name" value="Helicase_C-like"/>
</dbReference>
<accession>A0ABR0K531</accession>
<feature type="domain" description="RNase III" evidence="12">
    <location>
        <begin position="1099"/>
        <end position="1278"/>
    </location>
</feature>
<keyword evidence="8" id="KW-0051">Antiviral defense</keyword>
<dbReference type="Pfam" id="PF00271">
    <property type="entry name" value="Helicase_C"/>
    <property type="match status" value="1"/>
</dbReference>
<evidence type="ECO:0000259" key="14">
    <source>
        <dbReference type="PROSITE" id="PS51194"/>
    </source>
</evidence>
<dbReference type="SMART" id="SM00535">
    <property type="entry name" value="RIBOc"/>
    <property type="match status" value="2"/>
</dbReference>
<dbReference type="SUPFAM" id="SSF52540">
    <property type="entry name" value="P-loop containing nucleoside triphosphate hydrolases"/>
    <property type="match status" value="1"/>
</dbReference>
<organism evidence="16 17">
    <name type="scientific">Lithohypha guttulata</name>
    <dbReference type="NCBI Taxonomy" id="1690604"/>
    <lineage>
        <taxon>Eukaryota</taxon>
        <taxon>Fungi</taxon>
        <taxon>Dikarya</taxon>
        <taxon>Ascomycota</taxon>
        <taxon>Pezizomycotina</taxon>
        <taxon>Eurotiomycetes</taxon>
        <taxon>Chaetothyriomycetidae</taxon>
        <taxon>Chaetothyriales</taxon>
        <taxon>Trichomeriaceae</taxon>
        <taxon>Lithohypha</taxon>
    </lineage>
</organism>
<dbReference type="PROSITE" id="PS51327">
    <property type="entry name" value="DICER_DSRBF"/>
    <property type="match status" value="1"/>
</dbReference>
<dbReference type="InterPro" id="IPR038248">
    <property type="entry name" value="Dicer_dimer_sf"/>
</dbReference>
<sequence>MPQILRPITCVYVSAHAAGLLAASDAAITMASNPGGLQHSRAYQLEMFEQSMQRNIIVCMATGSGKTNVAQLRIDAELQRTPSRRTWFTAPNVLLAQQQHHVLSSQLPQYQMRTLLGHDNVHLWRTQKVWDLALADMNVIISTPQVLLDALRNAFVRLEDIALLVVDEAHHCHSGSPSAQIMLQHYHRLKSDQPQNVPHILGLTASIRISRKSATISELEYNLDAICRAPMLSVDDYTVYVHRAQILERSFTPTDQPRSTLFNTLQGAVDTTSMSDDPYYKALKRATDLASEQRLAKYEKRQATPAMKELKQLVGNAEELAKNVGSWASDNFIRSCVFNWHDAVMQKSRFDELIPKASLHFIDERLHDVRDAAQVRVPMTEAGTSEKALELIKLLATEYHDDIAIIIFVERRSTAYALCELLRSASALKHYKIFSFVGLATSRVGSLVEVADMRVQKKAFADFRQGSQDICVATSVAEEGIDIQAVNLVIRYDDPKQFVSFLQSRGRARQKDSKFVHFRNTGDDKNKYEEWRKFESELEAEYQDEMRILHQRKAADDLDELEGTGEEYVVESTGARLVYDNAQQHLQHFCTIVSRGVEPIYVLVGETNVSVKAKVVLPSCVPSQFQEASSKHAWLGEKSARKDAAFQAYKALHKAGLVTDHLVPFQPERVHHPQSKHGLRMHDIEGELPVWHGSRNGDLFLHRVMVAHDTEQYASMLVALPCKLEHTLRFQLCESHSRMLDVEVVPTDEFLQQKLEDAKRLTRTLFELVFHTGSASMSLDDASRIQLLVLPEAGPNYNAGFESANLRHFLQRNASHLNRQPLLVWSGRSPRPYIRHPSHQVDAVTPTTRVFSVTKVKKLQLYTSLQNEGEGLAISQTKSLDVDDCSVKGVASIYGPLLMLLPSILHIVSAALRAQHAEHHVLKDIGFSNTEHLVPALLAKSACGMLNYERLEFLGDTYLKYRASLQMYFDNPLAMEGCLTVMVMDLVSNLRLERAFRDAGLEPYITTRVSPRKHWKVPQLATHAPPMEQRKVISKTLGDVVESLLAAAFLEGSKIGRADPRGTAALRLFLPDVDWRDPADIVSIVTSAMPASQAGMHLVEHIERMTGYAFKRSSLLLEALTHATALPGFPSLERLEFLGDAIIDLIIKLKLFDISKLGPDRMTLHRHAIASHVYLAFCAFGLSDVQSKNIILDGRSESIDTHPEIEDVHLEHLIQFGTSQLRGTISAARDRHTATKDAIASQLAQGIFPWTLLRSINAPKVCSDVVESLIAGVFLDSGGSLDQCEKVLERLGVMDLLHLMISNGTFESATPATKLREACAAKRISVHISSAEPSDGAKHVWRVTLTKGEHSAEYVGRNVGCEEEARSIAAEAALEAVLAGEVEQKFQEMKEEDLVGTQDSVMTGMWSSSSEGNGGMTLHSEPGSI</sequence>
<evidence type="ECO:0000256" key="9">
    <source>
        <dbReference type="ARBA" id="ARBA00025403"/>
    </source>
</evidence>
<reference evidence="16 17" key="1">
    <citation type="submission" date="2023-08" db="EMBL/GenBank/DDBJ databases">
        <title>Black Yeasts Isolated from many extreme environments.</title>
        <authorList>
            <person name="Coleine C."/>
            <person name="Stajich J.E."/>
            <person name="Selbmann L."/>
        </authorList>
    </citation>
    <scope>NUCLEOTIDE SEQUENCE [LARGE SCALE GENOMIC DNA]</scope>
    <source>
        <strain evidence="16 17">CCFEE 5885</strain>
    </source>
</reference>
<dbReference type="Proteomes" id="UP001345013">
    <property type="component" value="Unassembled WGS sequence"/>
</dbReference>
<comment type="function">
    <text evidence="9">Dicer-like endonuclease involved in cleaving double-stranded RNA in the RNA interference (RNAi) pathway. Produces 21 to 25 bp dsRNAs (siRNAs) which target the selective destruction of homologous RNAs leading to sequence-specific suppression of gene expression, called post-transcriptional gene silencing (PTGS). Part of a broad host defense response against viral infection and transposons.</text>
</comment>
<comment type="similarity">
    <text evidence="10">Belongs to the helicase family. Dicer subfamily.</text>
</comment>
<feature type="domain" description="Dicer dsRNA-binding fold" evidence="15">
    <location>
        <begin position="582"/>
        <end position="672"/>
    </location>
</feature>
<evidence type="ECO:0000256" key="5">
    <source>
        <dbReference type="ARBA" id="ARBA00022806"/>
    </source>
</evidence>
<feature type="domain" description="Helicase ATP-binding" evidence="13">
    <location>
        <begin position="47"/>
        <end position="225"/>
    </location>
</feature>
<feature type="domain" description="Helicase C-terminal" evidence="14">
    <location>
        <begin position="387"/>
        <end position="562"/>
    </location>
</feature>
<evidence type="ECO:0000256" key="3">
    <source>
        <dbReference type="ARBA" id="ARBA00022741"/>
    </source>
</evidence>
<dbReference type="PROSITE" id="PS00517">
    <property type="entry name" value="RNASE_3_1"/>
    <property type="match status" value="1"/>
</dbReference>
<evidence type="ECO:0000256" key="1">
    <source>
        <dbReference type="ARBA" id="ARBA00022721"/>
    </source>
</evidence>
<feature type="domain" description="RNase III" evidence="12">
    <location>
        <begin position="925"/>
        <end position="1053"/>
    </location>
</feature>
<evidence type="ECO:0000313" key="17">
    <source>
        <dbReference type="Proteomes" id="UP001345013"/>
    </source>
</evidence>
<protein>
    <submittedName>
        <fullName evidence="16">Dicer-like protein 2</fullName>
    </submittedName>
</protein>
<dbReference type="Gene3D" id="3.40.50.300">
    <property type="entry name" value="P-loop containing nucleotide triphosphate hydrolases"/>
    <property type="match status" value="2"/>
</dbReference>
<dbReference type="SMART" id="SM00487">
    <property type="entry name" value="DEXDc"/>
    <property type="match status" value="1"/>
</dbReference>
<name>A0ABR0K531_9EURO</name>
<proteinExistence type="inferred from homology"/>
<evidence type="ECO:0000256" key="4">
    <source>
        <dbReference type="ARBA" id="ARBA00022801"/>
    </source>
</evidence>
<evidence type="ECO:0000256" key="10">
    <source>
        <dbReference type="PROSITE-ProRule" id="PRU00657"/>
    </source>
</evidence>
<evidence type="ECO:0000259" key="15">
    <source>
        <dbReference type="PROSITE" id="PS51327"/>
    </source>
</evidence>
<dbReference type="PANTHER" id="PTHR14950:SF37">
    <property type="entry name" value="ENDORIBONUCLEASE DICER"/>
    <property type="match status" value="1"/>
</dbReference>
<dbReference type="InterPro" id="IPR036389">
    <property type="entry name" value="RNase_III_sf"/>
</dbReference>
<evidence type="ECO:0000259" key="13">
    <source>
        <dbReference type="PROSITE" id="PS51192"/>
    </source>
</evidence>
<evidence type="ECO:0000259" key="12">
    <source>
        <dbReference type="PROSITE" id="PS50142"/>
    </source>
</evidence>
<dbReference type="Pfam" id="PF00270">
    <property type="entry name" value="DEAD"/>
    <property type="match status" value="1"/>
</dbReference>
<dbReference type="InterPro" id="IPR014001">
    <property type="entry name" value="Helicase_ATP-bd"/>
</dbReference>
<dbReference type="Gene3D" id="3.30.160.380">
    <property type="entry name" value="Dicer dimerisation domain"/>
    <property type="match status" value="1"/>
</dbReference>
<gene>
    <name evidence="16" type="primary">DCL2</name>
    <name evidence="16" type="ORF">LTR24_006734</name>
</gene>
<dbReference type="InterPro" id="IPR011545">
    <property type="entry name" value="DEAD/DEAH_box_helicase_dom"/>
</dbReference>
<dbReference type="CDD" id="cd00593">
    <property type="entry name" value="RIBOc"/>
    <property type="match status" value="2"/>
</dbReference>
<dbReference type="Pfam" id="PF03368">
    <property type="entry name" value="Dicer_dimer"/>
    <property type="match status" value="1"/>
</dbReference>
<feature type="region of interest" description="Disordered" evidence="11">
    <location>
        <begin position="1406"/>
        <end position="1425"/>
    </location>
</feature>
<dbReference type="InterPro" id="IPR027417">
    <property type="entry name" value="P-loop_NTPase"/>
</dbReference>
<keyword evidence="7 10" id="KW-0694">RNA-binding</keyword>
<dbReference type="SUPFAM" id="SSF69065">
    <property type="entry name" value="RNase III domain-like"/>
    <property type="match status" value="2"/>
</dbReference>
<dbReference type="InterPro" id="IPR005034">
    <property type="entry name" value="Dicer_dimerisation"/>
</dbReference>
<dbReference type="PROSITE" id="PS50142">
    <property type="entry name" value="RNASE_3_2"/>
    <property type="match status" value="2"/>
</dbReference>
<dbReference type="PROSITE" id="PS51194">
    <property type="entry name" value="HELICASE_CTER"/>
    <property type="match status" value="1"/>
</dbReference>
<dbReference type="Gene3D" id="1.10.1520.10">
    <property type="entry name" value="Ribonuclease III domain"/>
    <property type="match status" value="2"/>
</dbReference>
<keyword evidence="17" id="KW-1185">Reference proteome</keyword>
<dbReference type="InterPro" id="IPR000999">
    <property type="entry name" value="RNase_III_dom"/>
</dbReference>
<evidence type="ECO:0000256" key="11">
    <source>
        <dbReference type="SAM" id="MobiDB-lite"/>
    </source>
</evidence>
<keyword evidence="3" id="KW-0547">Nucleotide-binding</keyword>
<evidence type="ECO:0000256" key="6">
    <source>
        <dbReference type="ARBA" id="ARBA00022840"/>
    </source>
</evidence>
<dbReference type="Pfam" id="PF00636">
    <property type="entry name" value="Ribonuclease_3"/>
    <property type="match status" value="2"/>
</dbReference>
<evidence type="ECO:0000256" key="2">
    <source>
        <dbReference type="ARBA" id="ARBA00022737"/>
    </source>
</evidence>
<dbReference type="SMART" id="SM00490">
    <property type="entry name" value="HELICc"/>
    <property type="match status" value="1"/>
</dbReference>
<dbReference type="PROSITE" id="PS51192">
    <property type="entry name" value="HELICASE_ATP_BIND_1"/>
    <property type="match status" value="1"/>
</dbReference>
<keyword evidence="2" id="KW-0677">Repeat</keyword>